<feature type="transmembrane region" description="Helical" evidence="6">
    <location>
        <begin position="128"/>
        <end position="152"/>
    </location>
</feature>
<feature type="transmembrane region" description="Helical" evidence="6">
    <location>
        <begin position="69"/>
        <end position="87"/>
    </location>
</feature>
<dbReference type="GO" id="GO:0006865">
    <property type="term" value="P:amino acid transport"/>
    <property type="evidence" value="ECO:0007669"/>
    <property type="project" value="InterPro"/>
</dbReference>
<dbReference type="GO" id="GO:0005886">
    <property type="term" value="C:plasma membrane"/>
    <property type="evidence" value="ECO:0007669"/>
    <property type="project" value="UniProtKB-SubCell"/>
</dbReference>
<accession>H2C8P3</accession>
<evidence type="ECO:0000256" key="4">
    <source>
        <dbReference type="ARBA" id="ARBA00022989"/>
    </source>
</evidence>
<feature type="transmembrane region" description="Helical" evidence="6">
    <location>
        <begin position="164"/>
        <end position="186"/>
    </location>
</feature>
<keyword evidence="5 6" id="KW-0472">Membrane</keyword>
<dbReference type="Proteomes" id="UP000003980">
    <property type="component" value="Unassembled WGS sequence"/>
</dbReference>
<evidence type="ECO:0000256" key="1">
    <source>
        <dbReference type="ARBA" id="ARBA00004651"/>
    </source>
</evidence>
<evidence type="ECO:0000256" key="3">
    <source>
        <dbReference type="ARBA" id="ARBA00022692"/>
    </source>
</evidence>
<dbReference type="OrthoDB" id="121309at2157"/>
<dbReference type="PANTHER" id="PTHR38825">
    <property type="entry name" value="LYSINE EXPORTER PROTEIN (LYSE/YGGA)"/>
    <property type="match status" value="1"/>
</dbReference>
<evidence type="ECO:0000256" key="2">
    <source>
        <dbReference type="ARBA" id="ARBA00022475"/>
    </source>
</evidence>
<evidence type="ECO:0000313" key="7">
    <source>
        <dbReference type="EMBL" id="EHP68519.1"/>
    </source>
</evidence>
<evidence type="ECO:0000313" key="8">
    <source>
        <dbReference type="Proteomes" id="UP000003980"/>
    </source>
</evidence>
<dbReference type="STRING" id="671065.MetMK1DRAFT_00029580"/>
<keyword evidence="2" id="KW-1003">Cell membrane</keyword>
<dbReference type="PANTHER" id="PTHR38825:SF2">
    <property type="entry name" value="LYSINE TRANSPORTER LYSE"/>
    <property type="match status" value="1"/>
</dbReference>
<keyword evidence="8" id="KW-1185">Reference proteome</keyword>
<dbReference type="eggNOG" id="arCOG01947">
    <property type="taxonomic scope" value="Archaea"/>
</dbReference>
<organism evidence="7 8">
    <name type="scientific">Metallosphaera yellowstonensis MK1</name>
    <dbReference type="NCBI Taxonomy" id="671065"/>
    <lineage>
        <taxon>Archaea</taxon>
        <taxon>Thermoproteota</taxon>
        <taxon>Thermoprotei</taxon>
        <taxon>Sulfolobales</taxon>
        <taxon>Sulfolobaceae</taxon>
        <taxon>Metallosphaera</taxon>
    </lineage>
</organism>
<gene>
    <name evidence="7" type="ORF">MetMK1DRAFT_00029580</name>
</gene>
<dbReference type="AlphaFoldDB" id="H2C8P3"/>
<evidence type="ECO:0000256" key="6">
    <source>
        <dbReference type="SAM" id="Phobius"/>
    </source>
</evidence>
<dbReference type="InterPro" id="IPR001123">
    <property type="entry name" value="LeuE-type"/>
</dbReference>
<protein>
    <submittedName>
        <fullName evidence="7">Putative threonine efflux protein</fullName>
    </submittedName>
</protein>
<proteinExistence type="predicted"/>
<keyword evidence="4 6" id="KW-1133">Transmembrane helix</keyword>
<dbReference type="HOGENOM" id="CLU_087840_1_1_2"/>
<feature type="transmembrane region" description="Helical" evidence="6">
    <location>
        <begin position="41"/>
        <end position="62"/>
    </location>
</feature>
<name>H2C8P3_9CREN</name>
<dbReference type="RefSeq" id="WP_009075025.1">
    <property type="nucleotide sequence ID" value="NZ_JH597770.1"/>
</dbReference>
<reference evidence="7 8" key="1">
    <citation type="submission" date="2012-01" db="EMBL/GenBank/DDBJ databases">
        <title>Improved High-Quality Draft sequence of Metallosphaera yellowstonensis MK1.</title>
        <authorList>
            <consortium name="US DOE Joint Genome Institute"/>
            <person name="Lucas S."/>
            <person name="Han J."/>
            <person name="Cheng J.-F."/>
            <person name="Goodwin L."/>
            <person name="Pitluck S."/>
            <person name="Peters L."/>
            <person name="Teshima H."/>
            <person name="Detter J.C."/>
            <person name="Han C."/>
            <person name="Tapia R."/>
            <person name="Land M."/>
            <person name="Hauser L."/>
            <person name="Kyrpides N."/>
            <person name="Kozubal M."/>
            <person name="Macur R.E."/>
            <person name="Jay Z."/>
            <person name="Inskeep W."/>
            <person name="Woyke T."/>
        </authorList>
    </citation>
    <scope>NUCLEOTIDE SEQUENCE [LARGE SCALE GENOMIC DNA]</scope>
    <source>
        <strain evidence="7 8">MK1</strain>
    </source>
</reference>
<dbReference type="EMBL" id="JH597770">
    <property type="protein sequence ID" value="EHP68519.1"/>
    <property type="molecule type" value="Genomic_DNA"/>
</dbReference>
<comment type="subcellular location">
    <subcellularLocation>
        <location evidence="1">Cell membrane</location>
        <topology evidence="1">Multi-pass membrane protein</topology>
    </subcellularLocation>
</comment>
<dbReference type="Pfam" id="PF01810">
    <property type="entry name" value="LysE"/>
    <property type="match status" value="1"/>
</dbReference>
<keyword evidence="3 6" id="KW-0812">Transmembrane</keyword>
<evidence type="ECO:0000256" key="5">
    <source>
        <dbReference type="ARBA" id="ARBA00023136"/>
    </source>
</evidence>
<sequence>MELFSLLFGLALGLSIAAPPGPVNSIIAAESLRSKLHGTSVGLGAMTADFIFFVLTLFFGHFIPTKITYFLYVVGGLFMIWLAFGVLRSTSSSRTARANYITGLSMGLTNPFQITWWLTTGLFMIQQVGVFAAPGFFGGIVIWITLFPYIVNRYAKGLFRIIRFISFGILLGFGAFILVEGVILIARIL</sequence>